<dbReference type="Proteomes" id="UP000636010">
    <property type="component" value="Unassembled WGS sequence"/>
</dbReference>
<evidence type="ECO:0000256" key="1">
    <source>
        <dbReference type="SAM" id="Phobius"/>
    </source>
</evidence>
<dbReference type="Pfam" id="PF10011">
    <property type="entry name" value="DUF2254"/>
    <property type="match status" value="1"/>
</dbReference>
<protein>
    <recommendedName>
        <fullName evidence="4">DUF2254 domain-containing protein</fullName>
    </recommendedName>
</protein>
<dbReference type="EMBL" id="BMEC01000007">
    <property type="protein sequence ID" value="GGC38108.1"/>
    <property type="molecule type" value="Genomic_DNA"/>
</dbReference>
<accession>A0ABQ1MF05</accession>
<feature type="transmembrane region" description="Helical" evidence="1">
    <location>
        <begin position="144"/>
        <end position="164"/>
    </location>
</feature>
<evidence type="ECO:0000313" key="2">
    <source>
        <dbReference type="EMBL" id="GGC38108.1"/>
    </source>
</evidence>
<reference evidence="3" key="1">
    <citation type="journal article" date="2019" name="Int. J. Syst. Evol. Microbiol.">
        <title>The Global Catalogue of Microorganisms (GCM) 10K type strain sequencing project: providing services to taxonomists for standard genome sequencing and annotation.</title>
        <authorList>
            <consortium name="The Broad Institute Genomics Platform"/>
            <consortium name="The Broad Institute Genome Sequencing Center for Infectious Disease"/>
            <person name="Wu L."/>
            <person name="Ma J."/>
        </authorList>
    </citation>
    <scope>NUCLEOTIDE SEQUENCE [LARGE SCALE GENOMIC DNA]</scope>
    <source>
        <strain evidence="3">CGMCC 1.10832</strain>
    </source>
</reference>
<comment type="caution">
    <text evidence="2">The sequence shown here is derived from an EMBL/GenBank/DDBJ whole genome shotgun (WGS) entry which is preliminary data.</text>
</comment>
<name>A0ABQ1MF05_9BACT</name>
<feature type="transmembrane region" description="Helical" evidence="1">
    <location>
        <begin position="110"/>
        <end position="132"/>
    </location>
</feature>
<evidence type="ECO:0008006" key="4">
    <source>
        <dbReference type="Google" id="ProtNLM"/>
    </source>
</evidence>
<keyword evidence="1" id="KW-0472">Membrane</keyword>
<proteinExistence type="predicted"/>
<evidence type="ECO:0000313" key="3">
    <source>
        <dbReference type="Proteomes" id="UP000636010"/>
    </source>
</evidence>
<dbReference type="InterPro" id="IPR018723">
    <property type="entry name" value="DUF2254_membrane"/>
</dbReference>
<keyword evidence="3" id="KW-1185">Reference proteome</keyword>
<sequence>MKIWFKKLKRVYLSVINSIAFYPSLLTVFFFFVSFIVIQIEFKEIVIDFKENISPVLVHSSDNARLILGTIVGSLISLMVFSFSMVMVVLNSATATLSPRVLPGLISNKFHQIVLGFYIGSIIFSLNLIVNIDSPDIEYATPSLGIFFSMLLSIICLGLFVYFIHSISQQIQVDNIMNNIYKSTQTEIERLETADQNADTIDTENWIEHRADTSGYLKLIDYEGLQHFCQTHHLKIKVNITLGDFVTRHYPFLQTNLQLDEEKKKNLMSNFILYTQERVADHFSFGFKQISEIAVKALSPGINDPGTAKKAIDLLSDLFIQMMFIKEKNYLTDEEDQVCVYLNPITYEDLLYKTLIPIREYGSSDIMIFMALLDCMARMLYVDGDRHEYSSILQKFIQNLVDCSAKHVNNPLDKDRINRRIVNINNQLPSKLKIEAI</sequence>
<dbReference type="RefSeq" id="WP_188463748.1">
    <property type="nucleotide sequence ID" value="NZ_BAABHU010000007.1"/>
</dbReference>
<organism evidence="2 3">
    <name type="scientific">Marivirga lumbricoides</name>
    <dbReference type="NCBI Taxonomy" id="1046115"/>
    <lineage>
        <taxon>Bacteria</taxon>
        <taxon>Pseudomonadati</taxon>
        <taxon>Bacteroidota</taxon>
        <taxon>Cytophagia</taxon>
        <taxon>Cytophagales</taxon>
        <taxon>Marivirgaceae</taxon>
        <taxon>Marivirga</taxon>
    </lineage>
</organism>
<keyword evidence="1" id="KW-1133">Transmembrane helix</keyword>
<gene>
    <name evidence="2" type="ORF">GCM10011506_24370</name>
</gene>
<feature type="transmembrane region" description="Helical" evidence="1">
    <location>
        <begin position="12"/>
        <end position="38"/>
    </location>
</feature>
<keyword evidence="1" id="KW-0812">Transmembrane</keyword>
<feature type="transmembrane region" description="Helical" evidence="1">
    <location>
        <begin position="66"/>
        <end position="90"/>
    </location>
</feature>